<dbReference type="InterPro" id="IPR003593">
    <property type="entry name" value="AAA+_ATPase"/>
</dbReference>
<dbReference type="PROSITE" id="PS50893">
    <property type="entry name" value="ABC_TRANSPORTER_2"/>
    <property type="match status" value="1"/>
</dbReference>
<gene>
    <name evidence="11" type="ORF">GE300_04505</name>
</gene>
<evidence type="ECO:0000313" key="12">
    <source>
        <dbReference type="Proteomes" id="UP000474957"/>
    </source>
</evidence>
<dbReference type="PROSITE" id="PS50929">
    <property type="entry name" value="ABC_TM1F"/>
    <property type="match status" value="1"/>
</dbReference>
<dbReference type="InterPro" id="IPR017871">
    <property type="entry name" value="ABC_transporter-like_CS"/>
</dbReference>
<comment type="subcellular location">
    <subcellularLocation>
        <location evidence="1">Cell membrane</location>
        <topology evidence="1">Multi-pass membrane protein</topology>
    </subcellularLocation>
</comment>
<dbReference type="Proteomes" id="UP000474957">
    <property type="component" value="Unassembled WGS sequence"/>
</dbReference>
<dbReference type="SUPFAM" id="SSF52540">
    <property type="entry name" value="P-loop containing nucleoside triphosphate hydrolases"/>
    <property type="match status" value="1"/>
</dbReference>
<evidence type="ECO:0000256" key="3">
    <source>
        <dbReference type="ARBA" id="ARBA00022692"/>
    </source>
</evidence>
<evidence type="ECO:0000256" key="1">
    <source>
        <dbReference type="ARBA" id="ARBA00004651"/>
    </source>
</evidence>
<dbReference type="FunFam" id="3.40.50.300:FF:000287">
    <property type="entry name" value="Multidrug ABC transporter ATP-binding protein"/>
    <property type="match status" value="1"/>
</dbReference>
<dbReference type="PROSITE" id="PS00211">
    <property type="entry name" value="ABC_TRANSPORTER_1"/>
    <property type="match status" value="1"/>
</dbReference>
<evidence type="ECO:0000256" key="6">
    <source>
        <dbReference type="ARBA" id="ARBA00022989"/>
    </source>
</evidence>
<reference evidence="11 12" key="1">
    <citation type="submission" date="2019-10" db="EMBL/GenBank/DDBJ databases">
        <title>Cognatihalovulum marinum gen. nov. sp. nov., a new member of the family Rhodobacteraceae isolated from deep seawater of the Northwest Indian Ocean.</title>
        <authorList>
            <person name="Ruan C."/>
            <person name="Wang J."/>
            <person name="Zheng X."/>
            <person name="Song L."/>
            <person name="Zhu Y."/>
            <person name="Huang Y."/>
            <person name="Lu Z."/>
            <person name="Du W."/>
            <person name="Huang L."/>
            <person name="Dai X."/>
        </authorList>
    </citation>
    <scope>NUCLEOTIDE SEQUENCE [LARGE SCALE GENOMIC DNA]</scope>
    <source>
        <strain evidence="11 12">2CG4</strain>
    </source>
</reference>
<dbReference type="CDD" id="cd18545">
    <property type="entry name" value="ABC_6TM_YknV_like"/>
    <property type="match status" value="1"/>
</dbReference>
<dbReference type="GO" id="GO:0005524">
    <property type="term" value="F:ATP binding"/>
    <property type="evidence" value="ECO:0007669"/>
    <property type="project" value="UniProtKB-KW"/>
</dbReference>
<dbReference type="GO" id="GO:0015421">
    <property type="term" value="F:ABC-type oligopeptide transporter activity"/>
    <property type="evidence" value="ECO:0007669"/>
    <property type="project" value="TreeGrafter"/>
</dbReference>
<dbReference type="SUPFAM" id="SSF90123">
    <property type="entry name" value="ABC transporter transmembrane region"/>
    <property type="match status" value="1"/>
</dbReference>
<dbReference type="EMBL" id="WIND01000002">
    <property type="protein sequence ID" value="MSU88884.1"/>
    <property type="molecule type" value="Genomic_DNA"/>
</dbReference>
<keyword evidence="4" id="KW-0547">Nucleotide-binding</keyword>
<dbReference type="Pfam" id="PF00664">
    <property type="entry name" value="ABC_membrane"/>
    <property type="match status" value="1"/>
</dbReference>
<dbReference type="GO" id="GO:0016887">
    <property type="term" value="F:ATP hydrolysis activity"/>
    <property type="evidence" value="ECO:0007669"/>
    <property type="project" value="InterPro"/>
</dbReference>
<feature type="transmembrane region" description="Helical" evidence="8">
    <location>
        <begin position="207"/>
        <end position="225"/>
    </location>
</feature>
<dbReference type="InterPro" id="IPR003439">
    <property type="entry name" value="ABC_transporter-like_ATP-bd"/>
</dbReference>
<dbReference type="RefSeq" id="WP_154445317.1">
    <property type="nucleotide sequence ID" value="NZ_WIND01000002.1"/>
</dbReference>
<keyword evidence="3 8" id="KW-0812">Transmembrane</keyword>
<keyword evidence="5 11" id="KW-0067">ATP-binding</keyword>
<keyword evidence="12" id="KW-1185">Reference proteome</keyword>
<feature type="transmembrane region" description="Helical" evidence="8">
    <location>
        <begin position="290"/>
        <end position="312"/>
    </location>
</feature>
<sequence length="642" mass="69654">MTTGELEVNVNDVRDDGRRPVRAVVGSHRIEEAMFGRVFDGKVVGRIWTFVHPYRRRVALAVAAVLTFTAMQLTVPLIIRYAIDDGIAGAAAGPGAGADAANGALGWYAAAFAVAVLINYAASYLQENTVGQVAENVLFDIRRAMFQHLQRISLSFMDKTEVGRLMSRLQGDVNSMQEFLETCVLSVGDVVLLFGIVGVMLWLDAQLAALVLAVIPVLFLVRIVWLPRARKAFMAAHETNSVANGALAEAIHGVRAVQGMDRQGVNFALFNELARKNLAAHLRASRYAQVMVPIVDTLTGIAMAVVVVVGGAMVLNRTLEVGVMVAFIFYIQRFFDPIRSLTMQYSVMQRAMASGQRLTEVLDVELDVTDKPGAVALGPQMDGSVEFRDVTFGYDPRHPVLQDVSFRVAPGETVALVGPTGSGKSSAMALVHRFYDVQRGQVLVGGHDVRDVTQDSLGAQIAMVLQEPFLFTGSVLENIRYRKTDATEDQVIEAARAVGAHDFIEALPEGYRTELGERGGNLSLGQRQLISFARALVADARILVLDEATANIDSYTEAQIQKALVTLLKGRTGLVIAHRLATIRGADRIIVLQNGRLVESGRHDALMDGGGLYSRLYRLNYASFDDIPDAAVKAEATARSAS</sequence>
<organism evidence="11 12">
    <name type="scientific">Halovulum marinum</name>
    <dbReference type="NCBI Taxonomy" id="2662447"/>
    <lineage>
        <taxon>Bacteria</taxon>
        <taxon>Pseudomonadati</taxon>
        <taxon>Pseudomonadota</taxon>
        <taxon>Alphaproteobacteria</taxon>
        <taxon>Rhodobacterales</taxon>
        <taxon>Paracoccaceae</taxon>
        <taxon>Halovulum</taxon>
    </lineage>
</organism>
<evidence type="ECO:0000256" key="2">
    <source>
        <dbReference type="ARBA" id="ARBA00022448"/>
    </source>
</evidence>
<evidence type="ECO:0000259" key="10">
    <source>
        <dbReference type="PROSITE" id="PS50929"/>
    </source>
</evidence>
<evidence type="ECO:0000256" key="7">
    <source>
        <dbReference type="ARBA" id="ARBA00023136"/>
    </source>
</evidence>
<dbReference type="InterPro" id="IPR039421">
    <property type="entry name" value="Type_1_exporter"/>
</dbReference>
<dbReference type="SMART" id="SM00382">
    <property type="entry name" value="AAA"/>
    <property type="match status" value="1"/>
</dbReference>
<dbReference type="InterPro" id="IPR011527">
    <property type="entry name" value="ABC1_TM_dom"/>
</dbReference>
<dbReference type="Gene3D" id="3.40.50.300">
    <property type="entry name" value="P-loop containing nucleotide triphosphate hydrolases"/>
    <property type="match status" value="1"/>
</dbReference>
<evidence type="ECO:0000256" key="8">
    <source>
        <dbReference type="SAM" id="Phobius"/>
    </source>
</evidence>
<dbReference type="CDD" id="cd03254">
    <property type="entry name" value="ABCC_Glucan_exporter_like"/>
    <property type="match status" value="1"/>
</dbReference>
<feature type="transmembrane region" description="Helical" evidence="8">
    <location>
        <begin position="179"/>
        <end position="201"/>
    </location>
</feature>
<dbReference type="Gene3D" id="1.20.1560.10">
    <property type="entry name" value="ABC transporter type 1, transmembrane domain"/>
    <property type="match status" value="1"/>
</dbReference>
<feature type="domain" description="ABC transmembrane type-1" evidence="10">
    <location>
        <begin position="59"/>
        <end position="350"/>
    </location>
</feature>
<proteinExistence type="predicted"/>
<feature type="transmembrane region" description="Helical" evidence="8">
    <location>
        <begin position="103"/>
        <end position="122"/>
    </location>
</feature>
<dbReference type="InterPro" id="IPR027417">
    <property type="entry name" value="P-loop_NTPase"/>
</dbReference>
<keyword evidence="2" id="KW-0813">Transport</keyword>
<evidence type="ECO:0000256" key="5">
    <source>
        <dbReference type="ARBA" id="ARBA00022840"/>
    </source>
</evidence>
<feature type="transmembrane region" description="Helical" evidence="8">
    <location>
        <begin position="58"/>
        <end position="83"/>
    </location>
</feature>
<accession>A0A6L5YYW6</accession>
<dbReference type="Pfam" id="PF00005">
    <property type="entry name" value="ABC_tran"/>
    <property type="match status" value="1"/>
</dbReference>
<evidence type="ECO:0000259" key="9">
    <source>
        <dbReference type="PROSITE" id="PS50893"/>
    </source>
</evidence>
<keyword evidence="6 8" id="KW-1133">Transmembrane helix</keyword>
<keyword evidence="7 8" id="KW-0472">Membrane</keyword>
<name>A0A6L5YYW6_9RHOB</name>
<feature type="domain" description="ABC transporter" evidence="9">
    <location>
        <begin position="385"/>
        <end position="619"/>
    </location>
</feature>
<dbReference type="PANTHER" id="PTHR43394:SF1">
    <property type="entry name" value="ATP-BINDING CASSETTE SUB-FAMILY B MEMBER 10, MITOCHONDRIAL"/>
    <property type="match status" value="1"/>
</dbReference>
<evidence type="ECO:0000256" key="4">
    <source>
        <dbReference type="ARBA" id="ARBA00022741"/>
    </source>
</evidence>
<dbReference type="AlphaFoldDB" id="A0A6L5YYW6"/>
<evidence type="ECO:0000313" key="11">
    <source>
        <dbReference type="EMBL" id="MSU88884.1"/>
    </source>
</evidence>
<dbReference type="PANTHER" id="PTHR43394">
    <property type="entry name" value="ATP-DEPENDENT PERMEASE MDL1, MITOCHONDRIAL"/>
    <property type="match status" value="1"/>
</dbReference>
<dbReference type="GO" id="GO:0005886">
    <property type="term" value="C:plasma membrane"/>
    <property type="evidence" value="ECO:0007669"/>
    <property type="project" value="UniProtKB-SubCell"/>
</dbReference>
<comment type="caution">
    <text evidence="11">The sequence shown here is derived from an EMBL/GenBank/DDBJ whole genome shotgun (WGS) entry which is preliminary data.</text>
</comment>
<protein>
    <submittedName>
        <fullName evidence="11">ATP-binding cassette domain-containing protein</fullName>
    </submittedName>
</protein>
<dbReference type="InterPro" id="IPR036640">
    <property type="entry name" value="ABC1_TM_sf"/>
</dbReference>